<comment type="caution">
    <text evidence="1">The sequence shown here is derived from an EMBL/GenBank/DDBJ whole genome shotgun (WGS) entry which is preliminary data.</text>
</comment>
<dbReference type="RefSeq" id="WP_241441965.1">
    <property type="nucleotide sequence ID" value="NZ_BSUJ01000001.1"/>
</dbReference>
<keyword evidence="2" id="KW-1185">Reference proteome</keyword>
<dbReference type="Proteomes" id="UP001157109">
    <property type="component" value="Unassembled WGS sequence"/>
</dbReference>
<protein>
    <submittedName>
        <fullName evidence="1">Uncharacterized protein</fullName>
    </submittedName>
</protein>
<accession>A0ABQ6HL38</accession>
<organism evidence="1 2">
    <name type="scientific">Arsenicicoccus piscis</name>
    <dbReference type="NCBI Taxonomy" id="673954"/>
    <lineage>
        <taxon>Bacteria</taxon>
        <taxon>Bacillati</taxon>
        <taxon>Actinomycetota</taxon>
        <taxon>Actinomycetes</taxon>
        <taxon>Micrococcales</taxon>
        <taxon>Intrasporangiaceae</taxon>
        <taxon>Arsenicicoccus</taxon>
    </lineage>
</organism>
<sequence>MHQAREGNGSTRRGAGFAGAARRGAGFTGAAALGMLLATTLAGCGGATTAPTAPSTSAPSSLASAVATPSAAVTQPLTAGRLPPGAPASYAQAVTHVDRARPDPTQPAAFRTPSGNIACVLGVPGDDQAMVCEITEGAVASPTCGDATSNPDGRREVGRLVLKDGVVDQVCNSDTVRTGPEPVLAYGRSTSVPQAPVQCVSESTGVTCIDRQRRAGFTLARGGYLIWR</sequence>
<reference evidence="2" key="1">
    <citation type="journal article" date="2019" name="Int. J. Syst. Evol. Microbiol.">
        <title>The Global Catalogue of Microorganisms (GCM) 10K type strain sequencing project: providing services to taxonomists for standard genome sequencing and annotation.</title>
        <authorList>
            <consortium name="The Broad Institute Genomics Platform"/>
            <consortium name="The Broad Institute Genome Sequencing Center for Infectious Disease"/>
            <person name="Wu L."/>
            <person name="Ma J."/>
        </authorList>
    </citation>
    <scope>NUCLEOTIDE SEQUENCE [LARGE SCALE GENOMIC DNA]</scope>
    <source>
        <strain evidence="2">NBRC 105830</strain>
    </source>
</reference>
<gene>
    <name evidence="1" type="ORF">GCM10025862_11850</name>
</gene>
<dbReference type="EMBL" id="BSUJ01000001">
    <property type="protein sequence ID" value="GMA19164.1"/>
    <property type="molecule type" value="Genomic_DNA"/>
</dbReference>
<evidence type="ECO:0000313" key="2">
    <source>
        <dbReference type="Proteomes" id="UP001157109"/>
    </source>
</evidence>
<evidence type="ECO:0000313" key="1">
    <source>
        <dbReference type="EMBL" id="GMA19164.1"/>
    </source>
</evidence>
<proteinExistence type="predicted"/>
<name>A0ABQ6HL38_9MICO</name>